<dbReference type="Proteomes" id="UP001432222">
    <property type="component" value="Chromosome"/>
</dbReference>
<evidence type="ECO:0000313" key="3">
    <source>
        <dbReference type="EMBL" id="WUQ81529.1"/>
    </source>
</evidence>
<evidence type="ECO:0000256" key="1">
    <source>
        <dbReference type="SAM" id="MobiDB-lite"/>
    </source>
</evidence>
<dbReference type="EMBL" id="CP108110">
    <property type="protein sequence ID" value="WUQ81529.1"/>
    <property type="molecule type" value="Genomic_DNA"/>
</dbReference>
<dbReference type="RefSeq" id="WP_328952604.1">
    <property type="nucleotide sequence ID" value="NZ_CP108110.1"/>
</dbReference>
<gene>
    <name evidence="3" type="ORF">OHA16_00250</name>
</gene>
<evidence type="ECO:0008006" key="5">
    <source>
        <dbReference type="Google" id="ProtNLM"/>
    </source>
</evidence>
<evidence type="ECO:0000256" key="2">
    <source>
        <dbReference type="SAM" id="SignalP"/>
    </source>
</evidence>
<feature type="region of interest" description="Disordered" evidence="1">
    <location>
        <begin position="40"/>
        <end position="134"/>
    </location>
</feature>
<name>A0ABZ1TTR2_9ACTN</name>
<reference evidence="3" key="1">
    <citation type="submission" date="2022-10" db="EMBL/GenBank/DDBJ databases">
        <title>The complete genomes of actinobacterial strains from the NBC collection.</title>
        <authorList>
            <person name="Joergensen T.S."/>
            <person name="Alvarez Arevalo M."/>
            <person name="Sterndorff E.B."/>
            <person name="Faurdal D."/>
            <person name="Vuksanovic O."/>
            <person name="Mourched A.-S."/>
            <person name="Charusanti P."/>
            <person name="Shaw S."/>
            <person name="Blin K."/>
            <person name="Weber T."/>
        </authorList>
    </citation>
    <scope>NUCLEOTIDE SEQUENCE</scope>
    <source>
        <strain evidence="3">NBC_00222</strain>
    </source>
</reference>
<sequence length="319" mass="31968">MPGYTHRSTLTAVSAVLALCTAAVVTGCATSGTGTPAAIASGTSTPGAISSVTATPLPTKGVESTTPAPPPGASAAEAGPVGTPTPTPTPTSLPPGASPPKALPSEAGAPTAPKPPVAAPSPAAPSSTADAPALTPAVQPAGLAQLPIAPKFEWKPDGPLSSQDVSGRKITLNECASIVGAVTWQQQGYRTATGNPAGQQLFSFPAPEAAHAAYQQLLADMDDCQESSRQLQAREAVPRDATVTRTATTSDGTSWSRQWTGVGGLSAPDQQTNHLYALQQGAVLTLFQFDELKERPAPAHDAGTDPSVLAALAALGAQH</sequence>
<keyword evidence="2" id="KW-0732">Signal</keyword>
<feature type="compositionally biased region" description="Pro residues" evidence="1">
    <location>
        <begin position="112"/>
        <end position="123"/>
    </location>
</feature>
<dbReference type="PROSITE" id="PS51257">
    <property type="entry name" value="PROKAR_LIPOPROTEIN"/>
    <property type="match status" value="1"/>
</dbReference>
<accession>A0ABZ1TTR2</accession>
<protein>
    <recommendedName>
        <fullName evidence="5">PknH-like extracellular domain-containing protein</fullName>
    </recommendedName>
</protein>
<feature type="signal peptide" evidence="2">
    <location>
        <begin position="1"/>
        <end position="25"/>
    </location>
</feature>
<organism evidence="3 4">
    <name type="scientific">Kitasatospora purpeofusca</name>
    <dbReference type="NCBI Taxonomy" id="67352"/>
    <lineage>
        <taxon>Bacteria</taxon>
        <taxon>Bacillati</taxon>
        <taxon>Actinomycetota</taxon>
        <taxon>Actinomycetes</taxon>
        <taxon>Kitasatosporales</taxon>
        <taxon>Streptomycetaceae</taxon>
        <taxon>Kitasatospora</taxon>
    </lineage>
</organism>
<proteinExistence type="predicted"/>
<feature type="compositionally biased region" description="Polar residues" evidence="1">
    <location>
        <begin position="41"/>
        <end position="56"/>
    </location>
</feature>
<evidence type="ECO:0000313" key="4">
    <source>
        <dbReference type="Proteomes" id="UP001432222"/>
    </source>
</evidence>
<feature type="compositionally biased region" description="Pro residues" evidence="1">
    <location>
        <begin position="83"/>
        <end position="102"/>
    </location>
</feature>
<feature type="chain" id="PRO_5045348837" description="PknH-like extracellular domain-containing protein" evidence="2">
    <location>
        <begin position="26"/>
        <end position="319"/>
    </location>
</feature>
<feature type="compositionally biased region" description="Low complexity" evidence="1">
    <location>
        <begin position="73"/>
        <end position="82"/>
    </location>
</feature>
<feature type="compositionally biased region" description="Low complexity" evidence="1">
    <location>
        <begin position="124"/>
        <end position="134"/>
    </location>
</feature>
<keyword evidence="4" id="KW-1185">Reference proteome</keyword>